<accession>A0A318SY47</accession>
<dbReference type="OrthoDB" id="3734119at2"/>
<evidence type="ECO:0000313" key="1">
    <source>
        <dbReference type="EMBL" id="PYE85329.1"/>
    </source>
</evidence>
<comment type="caution">
    <text evidence="1">The sequence shown here is derived from an EMBL/GenBank/DDBJ whole genome shotgun (WGS) entry which is preliminary data.</text>
</comment>
<dbReference type="InterPro" id="IPR021558">
    <property type="entry name" value="MazE-like"/>
</dbReference>
<keyword evidence="2" id="KW-1185">Reference proteome</keyword>
<organism evidence="1 2">
    <name type="scientific">Phyllobacterium leguminum</name>
    <dbReference type="NCBI Taxonomy" id="314237"/>
    <lineage>
        <taxon>Bacteria</taxon>
        <taxon>Pseudomonadati</taxon>
        <taxon>Pseudomonadota</taxon>
        <taxon>Alphaproteobacteria</taxon>
        <taxon>Hyphomicrobiales</taxon>
        <taxon>Phyllobacteriaceae</taxon>
        <taxon>Phyllobacterium</taxon>
    </lineage>
</organism>
<dbReference type="EMBL" id="QJTF01000030">
    <property type="protein sequence ID" value="PYE85329.1"/>
    <property type="molecule type" value="Genomic_DNA"/>
</dbReference>
<proteinExistence type="predicted"/>
<gene>
    <name evidence="1" type="ORF">C7477_13012</name>
</gene>
<dbReference type="RefSeq" id="WP_110754434.1">
    <property type="nucleotide sequence ID" value="NZ_QJTF01000030.1"/>
</dbReference>
<dbReference type="Proteomes" id="UP000247454">
    <property type="component" value="Unassembled WGS sequence"/>
</dbReference>
<evidence type="ECO:0008006" key="3">
    <source>
        <dbReference type="Google" id="ProtNLM"/>
    </source>
</evidence>
<reference evidence="1 2" key="1">
    <citation type="submission" date="2018-06" db="EMBL/GenBank/DDBJ databases">
        <title>Genomic Encyclopedia of Type Strains, Phase III (KMG-III): the genomes of soil and plant-associated and newly described type strains.</title>
        <authorList>
            <person name="Whitman W."/>
        </authorList>
    </citation>
    <scope>NUCLEOTIDE SEQUENCE [LARGE SCALE GENOMIC DNA]</scope>
    <source>
        <strain evidence="1 2">ORS 1419</strain>
    </source>
</reference>
<dbReference type="AlphaFoldDB" id="A0A318SY47"/>
<protein>
    <recommendedName>
        <fullName evidence="3">DUF3018 family protein</fullName>
    </recommendedName>
</protein>
<evidence type="ECO:0000313" key="2">
    <source>
        <dbReference type="Proteomes" id="UP000247454"/>
    </source>
</evidence>
<sequence>MPTPVSERVQKRRSALRAAGLRPVQIWVPDTRRRGFAEECRRQSRVVARADAADHDLDVFMDAALADLGEADT</sequence>
<dbReference type="Pfam" id="PF11455">
    <property type="entry name" value="MazE-like"/>
    <property type="match status" value="1"/>
</dbReference>
<name>A0A318SY47_9HYPH</name>